<proteinExistence type="predicted"/>
<evidence type="ECO:0000259" key="1">
    <source>
        <dbReference type="Pfam" id="PF00561"/>
    </source>
</evidence>
<organism evidence="2">
    <name type="scientific">marine sediment metagenome</name>
    <dbReference type="NCBI Taxonomy" id="412755"/>
    <lineage>
        <taxon>unclassified sequences</taxon>
        <taxon>metagenomes</taxon>
        <taxon>ecological metagenomes</taxon>
    </lineage>
</organism>
<reference evidence="2" key="1">
    <citation type="journal article" date="2015" name="Nature">
        <title>Complex archaea that bridge the gap between prokaryotes and eukaryotes.</title>
        <authorList>
            <person name="Spang A."/>
            <person name="Saw J.H."/>
            <person name="Jorgensen S.L."/>
            <person name="Zaremba-Niedzwiedzka K."/>
            <person name="Martijn J."/>
            <person name="Lind A.E."/>
            <person name="van Eijk R."/>
            <person name="Schleper C."/>
            <person name="Guy L."/>
            <person name="Ettema T.J."/>
        </authorList>
    </citation>
    <scope>NUCLEOTIDE SEQUENCE</scope>
</reference>
<gene>
    <name evidence="2" type="ORF">LCGC14_0066180</name>
</gene>
<dbReference type="GO" id="GO:0046464">
    <property type="term" value="P:acylglycerol catabolic process"/>
    <property type="evidence" value="ECO:0007669"/>
    <property type="project" value="TreeGrafter"/>
</dbReference>
<dbReference type="PANTHER" id="PTHR43798">
    <property type="entry name" value="MONOACYLGLYCEROL LIPASE"/>
    <property type="match status" value="1"/>
</dbReference>
<dbReference type="AlphaFoldDB" id="A0A0F9VQ64"/>
<protein>
    <recommendedName>
        <fullName evidence="1">AB hydrolase-1 domain-containing protein</fullName>
    </recommendedName>
</protein>
<dbReference type="InterPro" id="IPR000073">
    <property type="entry name" value="AB_hydrolase_1"/>
</dbReference>
<dbReference type="EMBL" id="LAZR01000016">
    <property type="protein sequence ID" value="KKO06200.1"/>
    <property type="molecule type" value="Genomic_DNA"/>
</dbReference>
<evidence type="ECO:0000313" key="2">
    <source>
        <dbReference type="EMBL" id="KKO06200.1"/>
    </source>
</evidence>
<comment type="caution">
    <text evidence="2">The sequence shown here is derived from an EMBL/GenBank/DDBJ whole genome shotgun (WGS) entry which is preliminary data.</text>
</comment>
<dbReference type="InterPro" id="IPR050266">
    <property type="entry name" value="AB_hydrolase_sf"/>
</dbReference>
<name>A0A0F9VQ64_9ZZZZ</name>
<feature type="domain" description="AB hydrolase-1" evidence="1">
    <location>
        <begin position="31"/>
        <end position="278"/>
    </location>
</feature>
<dbReference type="GO" id="GO:0016020">
    <property type="term" value="C:membrane"/>
    <property type="evidence" value="ECO:0007669"/>
    <property type="project" value="TreeGrafter"/>
</dbReference>
<dbReference type="GO" id="GO:0047372">
    <property type="term" value="F:monoacylglycerol lipase activity"/>
    <property type="evidence" value="ECO:0007669"/>
    <property type="project" value="TreeGrafter"/>
</dbReference>
<dbReference type="Gene3D" id="3.40.50.1820">
    <property type="entry name" value="alpha/beta hydrolase"/>
    <property type="match status" value="1"/>
</dbReference>
<sequence>MDKEVVAWKNKGQKTNVKGYQIFYIKEGSGPNLLILHGYPFNTFEWKSVWKNLVKDYTVFTFDYLGMGFSDKPKNHDYSFQEHCEMVNSLIEQWGIKQTHILSHDLGVSIVQELLARDLASQNYFKIQSVVFMNGGLFMDSYKPRMIQRLLSQSPKPIGKLLSKLLTKKKLEKSIKTIFGPNTQPTDQLINQFWDILNYNDGKSIAYLIGRLVFDKLNHQKRWISAMQNTKIPMCFINGPNDPNSGIHMAKRYKELIPNPNVKLLRKGIGHWPQIEDPGGVLSYYQDFRNEINKLLNGTSLD</sequence>
<dbReference type="Pfam" id="PF00561">
    <property type="entry name" value="Abhydrolase_1"/>
    <property type="match status" value="1"/>
</dbReference>
<dbReference type="InterPro" id="IPR029058">
    <property type="entry name" value="AB_hydrolase_fold"/>
</dbReference>
<dbReference type="PANTHER" id="PTHR43798:SF33">
    <property type="entry name" value="HYDROLASE, PUTATIVE (AFU_ORTHOLOGUE AFUA_2G14860)-RELATED"/>
    <property type="match status" value="1"/>
</dbReference>
<dbReference type="SUPFAM" id="SSF53474">
    <property type="entry name" value="alpha/beta-Hydrolases"/>
    <property type="match status" value="1"/>
</dbReference>
<accession>A0A0F9VQ64</accession>